<dbReference type="InterPro" id="IPR003738">
    <property type="entry name" value="SRAP"/>
</dbReference>
<dbReference type="GO" id="GO:0106300">
    <property type="term" value="P:protein-DNA covalent cross-linking repair"/>
    <property type="evidence" value="ECO:0007669"/>
    <property type="project" value="InterPro"/>
</dbReference>
<dbReference type="AlphaFoldDB" id="A0A0G3XKM4"/>
<protein>
    <recommendedName>
        <fullName evidence="8">Abasic site processing protein</fullName>
        <ecNumber evidence="8">3.4.-.-</ecNumber>
    </recommendedName>
</protein>
<sequence>MSSAFEWPEYIYPRMTAPVIVSARGERRLGPMDWGFPTQVCGKTRMLTKHVTNARNLNSPMWRPSLATRRCLVPFTRFAEPKAGKDAEGKPAQYWFTISDQPVAAFAGLWRPTETGPVFAFCTTEPNALVAPLHPKAMPVVLMAEDQDRWLGDDAEDALKLVASYPSQLMTVAATN</sequence>
<keyword evidence="6" id="KW-0238">DNA-binding</keyword>
<evidence type="ECO:0000256" key="8">
    <source>
        <dbReference type="RuleBase" id="RU364100"/>
    </source>
</evidence>
<evidence type="ECO:0000256" key="6">
    <source>
        <dbReference type="ARBA" id="ARBA00023125"/>
    </source>
</evidence>
<dbReference type="Pfam" id="PF02586">
    <property type="entry name" value="SRAP"/>
    <property type="match status" value="1"/>
</dbReference>
<evidence type="ECO:0000256" key="3">
    <source>
        <dbReference type="ARBA" id="ARBA00022763"/>
    </source>
</evidence>
<dbReference type="GO" id="GO:0006508">
    <property type="term" value="P:proteolysis"/>
    <property type="evidence" value="ECO:0007669"/>
    <property type="project" value="UniProtKB-KW"/>
</dbReference>
<dbReference type="GO" id="GO:0008233">
    <property type="term" value="F:peptidase activity"/>
    <property type="evidence" value="ECO:0007669"/>
    <property type="project" value="UniProtKB-KW"/>
</dbReference>
<evidence type="ECO:0000313" key="9">
    <source>
        <dbReference type="EMBL" id="AKM11787.1"/>
    </source>
</evidence>
<name>A0A0G3XKM4_9SPHN</name>
<dbReference type="GO" id="GO:0016829">
    <property type="term" value="F:lyase activity"/>
    <property type="evidence" value="ECO:0007669"/>
    <property type="project" value="UniProtKB-KW"/>
</dbReference>
<evidence type="ECO:0000256" key="7">
    <source>
        <dbReference type="ARBA" id="ARBA00023239"/>
    </source>
</evidence>
<dbReference type="EMBL" id="CP011770">
    <property type="protein sequence ID" value="AKM11787.1"/>
    <property type="molecule type" value="Genomic_DNA"/>
</dbReference>
<dbReference type="InterPro" id="IPR036590">
    <property type="entry name" value="SRAP-like"/>
</dbReference>
<keyword evidence="10" id="KW-1185">Reference proteome</keyword>
<evidence type="ECO:0000256" key="1">
    <source>
        <dbReference type="ARBA" id="ARBA00008136"/>
    </source>
</evidence>
<evidence type="ECO:0000256" key="5">
    <source>
        <dbReference type="ARBA" id="ARBA00023124"/>
    </source>
</evidence>
<dbReference type="PANTHER" id="PTHR13604">
    <property type="entry name" value="DC12-RELATED"/>
    <property type="match status" value="1"/>
</dbReference>
<evidence type="ECO:0000313" key="10">
    <source>
        <dbReference type="Proteomes" id="UP000035287"/>
    </source>
</evidence>
<proteinExistence type="inferred from homology"/>
<dbReference type="PATRIC" id="fig|1348774.3.peg.2488"/>
<dbReference type="GO" id="GO:0003697">
    <property type="term" value="F:single-stranded DNA binding"/>
    <property type="evidence" value="ECO:0007669"/>
    <property type="project" value="InterPro"/>
</dbReference>
<dbReference type="PANTHER" id="PTHR13604:SF0">
    <property type="entry name" value="ABASIC SITE PROCESSING PROTEIN HMCES"/>
    <property type="match status" value="1"/>
</dbReference>
<keyword evidence="4 8" id="KW-0378">Hydrolase</keyword>
<accession>A0A0G3XKM4</accession>
<dbReference type="SUPFAM" id="SSF143081">
    <property type="entry name" value="BB1717-like"/>
    <property type="match status" value="1"/>
</dbReference>
<evidence type="ECO:0000256" key="2">
    <source>
        <dbReference type="ARBA" id="ARBA00022670"/>
    </source>
</evidence>
<evidence type="ECO:0000256" key="4">
    <source>
        <dbReference type="ARBA" id="ARBA00022801"/>
    </source>
</evidence>
<organism evidence="9 10">
    <name type="scientific">Croceicoccus naphthovorans</name>
    <dbReference type="NCBI Taxonomy" id="1348774"/>
    <lineage>
        <taxon>Bacteria</taxon>
        <taxon>Pseudomonadati</taxon>
        <taxon>Pseudomonadota</taxon>
        <taxon>Alphaproteobacteria</taxon>
        <taxon>Sphingomonadales</taxon>
        <taxon>Erythrobacteraceae</taxon>
        <taxon>Croceicoccus</taxon>
    </lineage>
</organism>
<dbReference type="KEGG" id="cna:AB433_11825"/>
<keyword evidence="5" id="KW-0190">Covalent protein-DNA linkage</keyword>
<keyword evidence="3" id="KW-0227">DNA damage</keyword>
<keyword evidence="7" id="KW-0456">Lyase</keyword>
<dbReference type="EC" id="3.4.-.-" evidence="8"/>
<comment type="similarity">
    <text evidence="1 8">Belongs to the SOS response-associated peptidase family.</text>
</comment>
<keyword evidence="2 8" id="KW-0645">Protease</keyword>
<dbReference type="Gene3D" id="3.90.1680.10">
    <property type="entry name" value="SOS response associated peptidase-like"/>
    <property type="match status" value="1"/>
</dbReference>
<dbReference type="Proteomes" id="UP000035287">
    <property type="component" value="Chromosome"/>
</dbReference>
<gene>
    <name evidence="9" type="ORF">AB433_11825</name>
</gene>
<reference evidence="9 10" key="1">
    <citation type="submission" date="2015-06" db="EMBL/GenBank/DDBJ databases">
        <authorList>
            <person name="Zeng Y."/>
            <person name="Huang Y."/>
        </authorList>
    </citation>
    <scope>NUCLEOTIDE SEQUENCE [LARGE SCALE GENOMIC DNA]</scope>
    <source>
        <strain evidence="9 10">PQ-2</strain>
    </source>
</reference>